<dbReference type="InterPro" id="IPR050640">
    <property type="entry name" value="Bact_2-comp_sensor_kinase"/>
</dbReference>
<dbReference type="OrthoDB" id="2638092at2"/>
<evidence type="ECO:0000256" key="3">
    <source>
        <dbReference type="ARBA" id="ARBA00022553"/>
    </source>
</evidence>
<dbReference type="RefSeq" id="WP_116063956.1">
    <property type="nucleotide sequence ID" value="NZ_QRDZ01000028.1"/>
</dbReference>
<comment type="subcellular location">
    <subcellularLocation>
        <location evidence="1">Cell membrane</location>
        <topology evidence="1">Multi-pass membrane protein</topology>
    </subcellularLocation>
</comment>
<organism evidence="9 10">
    <name type="scientific">Cohnella phaseoli</name>
    <dbReference type="NCBI Taxonomy" id="456490"/>
    <lineage>
        <taxon>Bacteria</taxon>
        <taxon>Bacillati</taxon>
        <taxon>Bacillota</taxon>
        <taxon>Bacilli</taxon>
        <taxon>Bacillales</taxon>
        <taxon>Paenibacillaceae</taxon>
        <taxon>Cohnella</taxon>
    </lineage>
</organism>
<protein>
    <submittedName>
        <fullName evidence="9">Two-component system sensor histidine kinase YesM</fullName>
    </submittedName>
</protein>
<evidence type="ECO:0000313" key="10">
    <source>
        <dbReference type="Proteomes" id="UP000256977"/>
    </source>
</evidence>
<dbReference type="Pfam" id="PF02518">
    <property type="entry name" value="HATPase_c"/>
    <property type="match status" value="1"/>
</dbReference>
<dbReference type="InterPro" id="IPR003660">
    <property type="entry name" value="HAMP_dom"/>
</dbReference>
<evidence type="ECO:0000256" key="6">
    <source>
        <dbReference type="ARBA" id="ARBA00023136"/>
    </source>
</evidence>
<dbReference type="SUPFAM" id="SSF158472">
    <property type="entry name" value="HAMP domain-like"/>
    <property type="match status" value="1"/>
</dbReference>
<evidence type="ECO:0000259" key="8">
    <source>
        <dbReference type="PROSITE" id="PS50885"/>
    </source>
</evidence>
<evidence type="ECO:0000256" key="7">
    <source>
        <dbReference type="SAM" id="Phobius"/>
    </source>
</evidence>
<dbReference type="SUPFAM" id="SSF55874">
    <property type="entry name" value="ATPase domain of HSP90 chaperone/DNA topoisomerase II/histidine kinase"/>
    <property type="match status" value="1"/>
</dbReference>
<dbReference type="InterPro" id="IPR036890">
    <property type="entry name" value="HATPase_C_sf"/>
</dbReference>
<dbReference type="AlphaFoldDB" id="A0A3D9IJV1"/>
<dbReference type="PANTHER" id="PTHR34220">
    <property type="entry name" value="SENSOR HISTIDINE KINASE YPDA"/>
    <property type="match status" value="1"/>
</dbReference>
<dbReference type="Gene3D" id="6.10.340.10">
    <property type="match status" value="1"/>
</dbReference>
<keyword evidence="6 7" id="KW-0472">Membrane</keyword>
<dbReference type="PANTHER" id="PTHR34220:SF7">
    <property type="entry name" value="SENSOR HISTIDINE KINASE YPDA"/>
    <property type="match status" value="1"/>
</dbReference>
<dbReference type="GO" id="GO:0000155">
    <property type="term" value="F:phosphorelay sensor kinase activity"/>
    <property type="evidence" value="ECO:0007669"/>
    <property type="project" value="InterPro"/>
</dbReference>
<dbReference type="InterPro" id="IPR003594">
    <property type="entry name" value="HATPase_dom"/>
</dbReference>
<keyword evidence="4" id="KW-0808">Transferase</keyword>
<sequence length="591" mass="67211">MNKFRIPWRNSVYMRMLLLFIAILTPVYVIGLLIYNWGIQAVKEQVYQSMDSQTAYYLNELETKVEQMKILLLDSLNDDNLNNLATISPIMKISERRSAITRLQQRLFAIKSSSELIEDVAAYIPGTDTLVSGVYGYDNIGQEGLKLLGRTGQRFTTAPKLDGDTLKLRAPFPNSRNRKPLFLVEVTLSLEQLDKSLSYLIQPGQDEDAALIRASSGERVAGARTGTIGFAMSTREPPFPPAADGKTFADVEGRSVFAVYHYSKKLDMTLVKTVEIDSVTGPAQTYRKWLWFFLATGLLIVLFFSVSLYRSIHKPLVTVIRAFGKLQAGDLKVRIHRRNKDDFNYLYAHFNRTVEQLNSSIDQAYRQTILAQRAELKQLQAQINPHFLYNSFFMLHRMVKMEDNSKAVVFSKKLGEFFQFVTRNSEDEILLTKEAEHARIYSDIQAMRFVSRLQIDIEPLPAWIQHCYVPRMILQPLIENAIEHGMRNKEKDGRIRISYGRDGERFVVAIEDNGTGMDEETRGRLERSLDEQSLGQETEITALINIHRRLRIKFGPDSGLGFETTPGGGLTVRATIDFGGEKHVSDIAGGR</sequence>
<dbReference type="PROSITE" id="PS50885">
    <property type="entry name" value="HAMP"/>
    <property type="match status" value="1"/>
</dbReference>
<dbReference type="SMART" id="SM00304">
    <property type="entry name" value="HAMP"/>
    <property type="match status" value="1"/>
</dbReference>
<evidence type="ECO:0000256" key="5">
    <source>
        <dbReference type="ARBA" id="ARBA00022777"/>
    </source>
</evidence>
<feature type="domain" description="HAMP" evidence="8">
    <location>
        <begin position="310"/>
        <end position="362"/>
    </location>
</feature>
<keyword evidence="5 9" id="KW-0418">Kinase</keyword>
<dbReference type="EMBL" id="QRDZ01000028">
    <property type="protein sequence ID" value="RED61927.1"/>
    <property type="molecule type" value="Genomic_DNA"/>
</dbReference>
<keyword evidence="2" id="KW-1003">Cell membrane</keyword>
<keyword evidence="3" id="KW-0597">Phosphoprotein</keyword>
<reference evidence="9 10" key="1">
    <citation type="submission" date="2018-07" db="EMBL/GenBank/DDBJ databases">
        <title>Genomic Encyclopedia of Type Strains, Phase III (KMG-III): the genomes of soil and plant-associated and newly described type strains.</title>
        <authorList>
            <person name="Whitman W."/>
        </authorList>
    </citation>
    <scope>NUCLEOTIDE SEQUENCE [LARGE SCALE GENOMIC DNA]</scope>
    <source>
        <strain evidence="9 10">CECT 7287</strain>
    </source>
</reference>
<keyword evidence="10" id="KW-1185">Reference proteome</keyword>
<proteinExistence type="predicted"/>
<accession>A0A3D9IJV1</accession>
<dbReference type="CDD" id="cd06225">
    <property type="entry name" value="HAMP"/>
    <property type="match status" value="1"/>
</dbReference>
<dbReference type="GO" id="GO:0005886">
    <property type="term" value="C:plasma membrane"/>
    <property type="evidence" value="ECO:0007669"/>
    <property type="project" value="UniProtKB-SubCell"/>
</dbReference>
<feature type="transmembrane region" description="Helical" evidence="7">
    <location>
        <begin position="12"/>
        <end position="35"/>
    </location>
</feature>
<evidence type="ECO:0000256" key="1">
    <source>
        <dbReference type="ARBA" id="ARBA00004651"/>
    </source>
</evidence>
<name>A0A3D9IJV1_9BACL</name>
<feature type="transmembrane region" description="Helical" evidence="7">
    <location>
        <begin position="289"/>
        <end position="309"/>
    </location>
</feature>
<evidence type="ECO:0000256" key="2">
    <source>
        <dbReference type="ARBA" id="ARBA00022475"/>
    </source>
</evidence>
<dbReference type="InterPro" id="IPR010559">
    <property type="entry name" value="Sig_transdc_His_kin_internal"/>
</dbReference>
<dbReference type="Proteomes" id="UP000256977">
    <property type="component" value="Unassembled WGS sequence"/>
</dbReference>
<keyword evidence="7" id="KW-0812">Transmembrane</keyword>
<dbReference type="Pfam" id="PF06580">
    <property type="entry name" value="His_kinase"/>
    <property type="match status" value="1"/>
</dbReference>
<dbReference type="Gene3D" id="3.30.565.10">
    <property type="entry name" value="Histidine kinase-like ATPase, C-terminal domain"/>
    <property type="match status" value="1"/>
</dbReference>
<gene>
    <name evidence="9" type="ORF">DFP98_12836</name>
</gene>
<evidence type="ECO:0000256" key="4">
    <source>
        <dbReference type="ARBA" id="ARBA00022679"/>
    </source>
</evidence>
<comment type="caution">
    <text evidence="9">The sequence shown here is derived from an EMBL/GenBank/DDBJ whole genome shotgun (WGS) entry which is preliminary data.</text>
</comment>
<evidence type="ECO:0000313" key="9">
    <source>
        <dbReference type="EMBL" id="RED61927.1"/>
    </source>
</evidence>
<keyword evidence="7" id="KW-1133">Transmembrane helix</keyword>